<dbReference type="Pfam" id="PF05140">
    <property type="entry name" value="ResB"/>
    <property type="match status" value="2"/>
</dbReference>
<keyword evidence="3 6" id="KW-0201">Cytochrome c-type biogenesis</keyword>
<gene>
    <name evidence="6" type="primary">ccsB</name>
    <name evidence="6" type="synonym">ccs1</name>
    <name evidence="9" type="ORF">NEA10_17190</name>
</gene>
<comment type="subunit">
    <text evidence="6">May interact with CcsA.</text>
</comment>
<dbReference type="EMBL" id="CP098611">
    <property type="protein sequence ID" value="USR90547.1"/>
    <property type="molecule type" value="Genomic_DNA"/>
</dbReference>
<comment type="subcellular location">
    <subcellularLocation>
        <location evidence="6">Cellular thylakoid membrane</location>
        <topology evidence="6">Multi-pass membrane protein</topology>
    </subcellularLocation>
    <subcellularLocation>
        <location evidence="1">Membrane</location>
        <topology evidence="1">Multi-pass membrane protein</topology>
    </subcellularLocation>
</comment>
<dbReference type="PANTHER" id="PTHR31566">
    <property type="entry name" value="CYTOCHROME C BIOGENESIS PROTEIN CCS1, CHLOROPLASTIC"/>
    <property type="match status" value="1"/>
</dbReference>
<feature type="transmembrane region" description="Helical" evidence="7">
    <location>
        <begin position="84"/>
        <end position="103"/>
    </location>
</feature>
<keyword evidence="2 6" id="KW-0812">Transmembrane</keyword>
<keyword evidence="10" id="KW-1185">Reference proteome</keyword>
<reference evidence="9" key="1">
    <citation type="submission" date="2022-06" db="EMBL/GenBank/DDBJ databases">
        <title>Genome sequence of Phormidium yuhuli AB48 isolated from an industrial photobioreactor environment.</title>
        <authorList>
            <person name="Qiu Y."/>
            <person name="Noonan A.J.C."/>
            <person name="Dofher K."/>
            <person name="Koch M."/>
            <person name="Kieft B."/>
            <person name="Lin X."/>
            <person name="Ziels R.M."/>
            <person name="Hallam S.J."/>
        </authorList>
    </citation>
    <scope>NUCLEOTIDE SEQUENCE</scope>
    <source>
        <strain evidence="9">AB48</strain>
    </source>
</reference>
<evidence type="ECO:0000256" key="3">
    <source>
        <dbReference type="ARBA" id="ARBA00022748"/>
    </source>
</evidence>
<feature type="domain" description="ResB-like" evidence="8">
    <location>
        <begin position="373"/>
        <end position="442"/>
    </location>
</feature>
<feature type="transmembrane region" description="Helical" evidence="7">
    <location>
        <begin position="20"/>
        <end position="44"/>
    </location>
</feature>
<keyword evidence="5 6" id="KW-0472">Membrane</keyword>
<name>A0ABY5ANX9_9CYAN</name>
<protein>
    <recommendedName>
        <fullName evidence="6">Cytochrome c biogenesis protein CcsB</fullName>
    </recommendedName>
</protein>
<comment type="function">
    <text evidence="6">Required during biogenesis of c-type cytochromes (cytochrome c6 and cytochrome f) at the step of heme attachment.</text>
</comment>
<keyword evidence="4 6" id="KW-1133">Transmembrane helix</keyword>
<sequence length="464" mass="51421">MTELASASPLRWFRRQILPILANLRLAILLLLLIATTSAIGTVIEQHESLDFYQANYPEDPALLGFLSWKVILGVGLNDVYKTWWFLSLLVLFGSSLAACTFTRQLPALKAARNWTFYRKPRQFKKLALAGSLPIGEDDTANPSPNLDQVQESLEQRRYQVFRDGDSLYARKGLIGRIAPIVVHASMLLILGGAIVGSVTGVVAQEMIPSGETVQVTNFVEAGDWSSPDRFRGWSLKVNRFWIDYTPSGAIDQFYSDLSVIDETGQERDRKTIYVNEPLRYNGVVFYQTDWSIASINIRLNNSPVFQLPMEPLDTGGNGRIWGTWIPTKPDLSEGVSLLARDLQGTALIYDNSGELVASLRVGDAIEINGITLSLLEMTGATGLQIKSDPGIPLVYLGFALLMVSTALSYASHSQIWVLQQENTLYLGGRTNRAQVSFEREFLEWVAQIEPQTSNEAIAPSVAA</sequence>
<evidence type="ECO:0000313" key="10">
    <source>
        <dbReference type="Proteomes" id="UP001056708"/>
    </source>
</evidence>
<dbReference type="InterPro" id="IPR007816">
    <property type="entry name" value="ResB-like_domain"/>
</dbReference>
<dbReference type="HAMAP" id="MF_01392">
    <property type="entry name" value="CytC_Ccs1"/>
    <property type="match status" value="1"/>
</dbReference>
<dbReference type="Proteomes" id="UP001056708">
    <property type="component" value="Chromosome"/>
</dbReference>
<dbReference type="PANTHER" id="PTHR31566:SF0">
    <property type="entry name" value="CYTOCHROME C BIOGENESIS PROTEIN CCS1, CHLOROPLASTIC"/>
    <property type="match status" value="1"/>
</dbReference>
<evidence type="ECO:0000256" key="7">
    <source>
        <dbReference type="SAM" id="Phobius"/>
    </source>
</evidence>
<keyword evidence="6" id="KW-0793">Thylakoid</keyword>
<proteinExistence type="inferred from homology"/>
<evidence type="ECO:0000259" key="8">
    <source>
        <dbReference type="Pfam" id="PF05140"/>
    </source>
</evidence>
<comment type="similarity">
    <text evidence="6">Belongs to the Ccs1/CcsB family.</text>
</comment>
<feature type="domain" description="ResB-like" evidence="8">
    <location>
        <begin position="24"/>
        <end position="299"/>
    </location>
</feature>
<accession>A0ABY5ANX9</accession>
<evidence type="ECO:0000256" key="2">
    <source>
        <dbReference type="ARBA" id="ARBA00022692"/>
    </source>
</evidence>
<evidence type="ECO:0000256" key="1">
    <source>
        <dbReference type="ARBA" id="ARBA00004141"/>
    </source>
</evidence>
<evidence type="ECO:0000256" key="5">
    <source>
        <dbReference type="ARBA" id="ARBA00023136"/>
    </source>
</evidence>
<dbReference type="RefSeq" id="WP_252662575.1">
    <property type="nucleotide sequence ID" value="NZ_CP098611.1"/>
</dbReference>
<dbReference type="InterPro" id="IPR023494">
    <property type="entry name" value="Cyt_c_bgen_Ccs1/CcsB/ResB"/>
</dbReference>
<feature type="transmembrane region" description="Helical" evidence="7">
    <location>
        <begin position="181"/>
        <end position="204"/>
    </location>
</feature>
<evidence type="ECO:0000256" key="6">
    <source>
        <dbReference type="HAMAP-Rule" id="MF_01392"/>
    </source>
</evidence>
<organism evidence="9 10">
    <name type="scientific">Phormidium yuhuli AB48</name>
    <dbReference type="NCBI Taxonomy" id="2940671"/>
    <lineage>
        <taxon>Bacteria</taxon>
        <taxon>Bacillati</taxon>
        <taxon>Cyanobacteriota</taxon>
        <taxon>Cyanophyceae</taxon>
        <taxon>Oscillatoriophycideae</taxon>
        <taxon>Oscillatoriales</taxon>
        <taxon>Oscillatoriaceae</taxon>
        <taxon>Phormidium</taxon>
        <taxon>Phormidium yuhuli</taxon>
    </lineage>
</organism>
<evidence type="ECO:0000256" key="4">
    <source>
        <dbReference type="ARBA" id="ARBA00022989"/>
    </source>
</evidence>
<evidence type="ECO:0000313" key="9">
    <source>
        <dbReference type="EMBL" id="USR90547.1"/>
    </source>
</evidence>